<evidence type="ECO:0000256" key="5">
    <source>
        <dbReference type="ARBA" id="ARBA00022960"/>
    </source>
</evidence>
<dbReference type="GO" id="GO:0008360">
    <property type="term" value="P:regulation of cell shape"/>
    <property type="evidence" value="ECO:0007669"/>
    <property type="project" value="UniProtKB-KW"/>
</dbReference>
<dbReference type="GO" id="GO:0008955">
    <property type="term" value="F:peptidoglycan glycosyltransferase activity"/>
    <property type="evidence" value="ECO:0007669"/>
    <property type="project" value="UniProtKB-EC"/>
</dbReference>
<dbReference type="PANTHER" id="PTHR30474:SF2">
    <property type="entry name" value="PEPTIDOGLYCAN GLYCOSYLTRANSFERASE FTSW-RELATED"/>
    <property type="match status" value="1"/>
</dbReference>
<evidence type="ECO:0000256" key="9">
    <source>
        <dbReference type="ARBA" id="ARBA00032370"/>
    </source>
</evidence>
<dbReference type="InterPro" id="IPR001182">
    <property type="entry name" value="FtsW/RodA"/>
</dbReference>
<feature type="transmembrane region" description="Helical" evidence="16">
    <location>
        <begin position="318"/>
        <end position="344"/>
    </location>
</feature>
<evidence type="ECO:0000256" key="6">
    <source>
        <dbReference type="ARBA" id="ARBA00022984"/>
    </source>
</evidence>
<gene>
    <name evidence="17" type="ORF">C5O23_01105</name>
</gene>
<dbReference type="GO" id="GO:0032153">
    <property type="term" value="C:cell division site"/>
    <property type="evidence" value="ECO:0007669"/>
    <property type="project" value="TreeGrafter"/>
</dbReference>
<keyword evidence="8 16" id="KW-0472">Membrane</keyword>
<evidence type="ECO:0000256" key="15">
    <source>
        <dbReference type="ARBA" id="ARBA00049902"/>
    </source>
</evidence>
<dbReference type="GeneID" id="82524947"/>
<keyword evidence="6" id="KW-0573">Peptidoglycan synthesis</keyword>
<evidence type="ECO:0000256" key="13">
    <source>
        <dbReference type="ARBA" id="ARBA00041418"/>
    </source>
</evidence>
<evidence type="ECO:0000256" key="8">
    <source>
        <dbReference type="ARBA" id="ARBA00023136"/>
    </source>
</evidence>
<feature type="transmembrane region" description="Helical" evidence="16">
    <location>
        <begin position="356"/>
        <end position="379"/>
    </location>
</feature>
<dbReference type="RefSeq" id="WP_107031109.1">
    <property type="nucleotide sequence ID" value="NZ_CAJSYL010000002.1"/>
</dbReference>
<evidence type="ECO:0000256" key="4">
    <source>
        <dbReference type="ARBA" id="ARBA00022692"/>
    </source>
</evidence>
<keyword evidence="7 16" id="KW-1133">Transmembrane helix</keyword>
<evidence type="ECO:0000256" key="10">
    <source>
        <dbReference type="ARBA" id="ARBA00033270"/>
    </source>
</evidence>
<evidence type="ECO:0000256" key="14">
    <source>
        <dbReference type="ARBA" id="ARBA00044770"/>
    </source>
</evidence>
<evidence type="ECO:0000256" key="3">
    <source>
        <dbReference type="ARBA" id="ARBA00022679"/>
    </source>
</evidence>
<evidence type="ECO:0000256" key="12">
    <source>
        <dbReference type="ARBA" id="ARBA00041185"/>
    </source>
</evidence>
<comment type="similarity">
    <text evidence="11">Belongs to the SEDS family. FtsW subfamily.</text>
</comment>
<organism evidence="17 18">
    <name type="scientific">Duncaniella muris</name>
    <dbReference type="NCBI Taxonomy" id="2094150"/>
    <lineage>
        <taxon>Bacteria</taxon>
        <taxon>Pseudomonadati</taxon>
        <taxon>Bacteroidota</taxon>
        <taxon>Bacteroidia</taxon>
        <taxon>Bacteroidales</taxon>
        <taxon>Muribaculaceae</taxon>
        <taxon>Duncaniella</taxon>
    </lineage>
</organism>
<evidence type="ECO:0000256" key="2">
    <source>
        <dbReference type="ARBA" id="ARBA00022676"/>
    </source>
</evidence>
<keyword evidence="2" id="KW-0328">Glycosyltransferase</keyword>
<reference evidence="18" key="1">
    <citation type="submission" date="2018-02" db="EMBL/GenBank/DDBJ databases">
        <authorList>
            <person name="Clavel T."/>
            <person name="Strowig T."/>
        </authorList>
    </citation>
    <scope>NUCLEOTIDE SEQUENCE [LARGE SCALE GENOMIC DNA]</scope>
    <source>
        <strain evidence="18">DSM 103720</strain>
    </source>
</reference>
<dbReference type="AlphaFoldDB" id="A0A2V1ITH6"/>
<keyword evidence="5" id="KW-0133">Cell shape</keyword>
<keyword evidence="4 16" id="KW-0812">Transmembrane</keyword>
<feature type="transmembrane region" description="Helical" evidence="16">
    <location>
        <begin position="59"/>
        <end position="81"/>
    </location>
</feature>
<feature type="transmembrane region" description="Helical" evidence="16">
    <location>
        <begin position="120"/>
        <end position="145"/>
    </location>
</feature>
<dbReference type="EC" id="2.4.99.28" evidence="14"/>
<proteinExistence type="inferred from homology"/>
<dbReference type="GO" id="GO:0015648">
    <property type="term" value="F:lipid-linked peptidoglycan transporter activity"/>
    <property type="evidence" value="ECO:0007669"/>
    <property type="project" value="TreeGrafter"/>
</dbReference>
<dbReference type="GO" id="GO:0051301">
    <property type="term" value="P:cell division"/>
    <property type="evidence" value="ECO:0007669"/>
    <property type="project" value="InterPro"/>
</dbReference>
<accession>A0A2V1ITH6</accession>
<keyword evidence="18" id="KW-1185">Reference proteome</keyword>
<comment type="catalytic activity">
    <reaction evidence="15">
        <text>[GlcNAc-(1-&gt;4)-Mur2Ac(oyl-L-Ala-gamma-D-Glu-L-Lys-D-Ala-D-Ala)](n)-di-trans,octa-cis-undecaprenyl diphosphate + beta-D-GlcNAc-(1-&gt;4)-Mur2Ac(oyl-L-Ala-gamma-D-Glu-L-Lys-D-Ala-D-Ala)-di-trans,octa-cis-undecaprenyl diphosphate = [GlcNAc-(1-&gt;4)-Mur2Ac(oyl-L-Ala-gamma-D-Glu-L-Lys-D-Ala-D-Ala)](n+1)-di-trans,octa-cis-undecaprenyl diphosphate + di-trans,octa-cis-undecaprenyl diphosphate + H(+)</text>
        <dbReference type="Rhea" id="RHEA:23708"/>
        <dbReference type="Rhea" id="RHEA-COMP:9602"/>
        <dbReference type="Rhea" id="RHEA-COMP:9603"/>
        <dbReference type="ChEBI" id="CHEBI:15378"/>
        <dbReference type="ChEBI" id="CHEBI:58405"/>
        <dbReference type="ChEBI" id="CHEBI:60033"/>
        <dbReference type="ChEBI" id="CHEBI:78435"/>
        <dbReference type="EC" id="2.4.99.28"/>
    </reaction>
</comment>
<feature type="transmembrane region" description="Helical" evidence="16">
    <location>
        <begin position="165"/>
        <end position="189"/>
    </location>
</feature>
<dbReference type="EMBL" id="PUEC01000002">
    <property type="protein sequence ID" value="PWB04185.1"/>
    <property type="molecule type" value="Genomic_DNA"/>
</dbReference>
<comment type="caution">
    <text evidence="17">The sequence shown here is derived from an EMBL/GenBank/DDBJ whole genome shotgun (WGS) entry which is preliminary data.</text>
</comment>
<evidence type="ECO:0000256" key="11">
    <source>
        <dbReference type="ARBA" id="ARBA00038053"/>
    </source>
</evidence>
<feature type="transmembrane region" description="Helical" evidence="16">
    <location>
        <begin position="87"/>
        <end position="108"/>
    </location>
</feature>
<feature type="transmembrane region" description="Helical" evidence="16">
    <location>
        <begin position="28"/>
        <end position="47"/>
    </location>
</feature>
<dbReference type="GO" id="GO:0005886">
    <property type="term" value="C:plasma membrane"/>
    <property type="evidence" value="ECO:0007669"/>
    <property type="project" value="TreeGrafter"/>
</dbReference>
<dbReference type="GO" id="GO:0009252">
    <property type="term" value="P:peptidoglycan biosynthetic process"/>
    <property type="evidence" value="ECO:0007669"/>
    <property type="project" value="UniProtKB-KW"/>
</dbReference>
<feature type="transmembrane region" description="Helical" evidence="16">
    <location>
        <begin position="399"/>
        <end position="419"/>
    </location>
</feature>
<feature type="transmembrane region" description="Helical" evidence="16">
    <location>
        <begin position="201"/>
        <end position="224"/>
    </location>
</feature>
<keyword evidence="3" id="KW-0808">Transferase</keyword>
<dbReference type="Pfam" id="PF01098">
    <property type="entry name" value="FTSW_RODA_SPOVE"/>
    <property type="match status" value="1"/>
</dbReference>
<evidence type="ECO:0000256" key="7">
    <source>
        <dbReference type="ARBA" id="ARBA00022989"/>
    </source>
</evidence>
<evidence type="ECO:0000313" key="17">
    <source>
        <dbReference type="EMBL" id="PWB04185.1"/>
    </source>
</evidence>
<dbReference type="PANTHER" id="PTHR30474">
    <property type="entry name" value="CELL CYCLE PROTEIN"/>
    <property type="match status" value="1"/>
</dbReference>
<evidence type="ECO:0000256" key="16">
    <source>
        <dbReference type="SAM" id="Phobius"/>
    </source>
</evidence>
<comment type="subcellular location">
    <subcellularLocation>
        <location evidence="1">Membrane</location>
        <topology evidence="1">Multi-pass membrane protein</topology>
    </subcellularLocation>
</comment>
<dbReference type="Proteomes" id="UP000244905">
    <property type="component" value="Unassembled WGS sequence"/>
</dbReference>
<sequence>MAVQSQTIPAHGEQPAAKPKAVSKADKHIWGIFIALCIISTIELYSASSREVAGSSIGVMGPILRHIVMLAGGTFVVWFLSRRHYSDFIPFTLGFALVSVAMMVYVMFFGEIVNGARRSLTILGIGIYPAEMVKLSAVLLIALVMTWNPNTKKVGVTSNAVKYSGVIVLLLSGLLIKQGLTNTLLLLAISYSMMIVGGVKFSHLFVLTIAYMALGGLFVAYLMWSDSRSSEIPADAEQKIELVSADGTADKSPSRIDTWLARLERHKDKSTPKWEIPAVGKNRQEILSYMAQAHGGIHGVGPGNSREASRLPLAFSDYIFAIIVEELGLIGGLVVLLLYLWLLGRASGIASHCNRTYPALVVIGMAVMIAFQALFHIAIVTGVFPVSGQPLPLLSKGGTSILVTAIAFGIMLSISRTATRQGGKKQDIRDEIEALPEQFGAENQMQL</sequence>
<evidence type="ECO:0000313" key="18">
    <source>
        <dbReference type="Proteomes" id="UP000244905"/>
    </source>
</evidence>
<evidence type="ECO:0000256" key="1">
    <source>
        <dbReference type="ARBA" id="ARBA00004141"/>
    </source>
</evidence>
<protein>
    <recommendedName>
        <fullName evidence="12">Probable peptidoglycan glycosyltransferase FtsW</fullName>
        <ecNumber evidence="14">2.4.99.28</ecNumber>
    </recommendedName>
    <alternativeName>
        <fullName evidence="13">Cell division protein FtsW</fullName>
    </alternativeName>
    <alternativeName>
        <fullName evidence="10">Cell wall polymerase</fullName>
    </alternativeName>
    <alternativeName>
        <fullName evidence="9">Peptidoglycan polymerase</fullName>
    </alternativeName>
</protein>
<name>A0A2V1ITH6_9BACT</name>